<sequence>MSSPLTPAQLAVLREQGFVVARAFLPAARRDALRALATAQLEQAAAPVEYEADLAYPGAPASRQAEGGGTVRRLLDAYARDPLFAAWATDPAVAASLQRYFGQPAVLSRAHHNCVMTKHPRFGSLTGWHRDIRYWSFDREDLVSTWLALGPETAHNGGLWLVPGSHVMDLPAERFDAAQFLREDLPENAALIASAVTPELEPGDVLFFHCRTLHAAGRNQSDQVKFSVVHTYHAADTRPIPGTRSASKPEAALPEAALPLG</sequence>
<keyword evidence="3" id="KW-0223">Dioxygenase</keyword>
<evidence type="ECO:0000313" key="4">
    <source>
        <dbReference type="Proteomes" id="UP000091897"/>
    </source>
</evidence>
<dbReference type="GO" id="GO:0051213">
    <property type="term" value="F:dioxygenase activity"/>
    <property type="evidence" value="ECO:0007669"/>
    <property type="project" value="UniProtKB-KW"/>
</dbReference>
<dbReference type="Pfam" id="PF05721">
    <property type="entry name" value="PhyH"/>
    <property type="match status" value="1"/>
</dbReference>
<name>A0ABM6CS92_9BORD</name>
<evidence type="ECO:0000313" key="3">
    <source>
        <dbReference type="EMBL" id="ANN66900.1"/>
    </source>
</evidence>
<keyword evidence="4" id="KW-1185">Reference proteome</keyword>
<evidence type="ECO:0000256" key="1">
    <source>
        <dbReference type="ARBA" id="ARBA00001954"/>
    </source>
</evidence>
<protein>
    <submittedName>
        <fullName evidence="3">Phytanoyl-CoA dioxygenase</fullName>
    </submittedName>
</protein>
<dbReference type="PANTHER" id="PTHR20883">
    <property type="entry name" value="PHYTANOYL-COA DIOXYGENASE DOMAIN CONTAINING 1"/>
    <property type="match status" value="1"/>
</dbReference>
<dbReference type="InterPro" id="IPR008775">
    <property type="entry name" value="Phytyl_CoA_dOase-like"/>
</dbReference>
<dbReference type="Proteomes" id="UP000091897">
    <property type="component" value="Chromosome"/>
</dbReference>
<reference evidence="3 4" key="1">
    <citation type="submission" date="2016-06" db="EMBL/GenBank/DDBJ databases">
        <title>Complete genome sequences of Bordetella bronchialis and Bordetella flabilis.</title>
        <authorList>
            <person name="LiPuma J.J."/>
            <person name="Spilker T."/>
        </authorList>
    </citation>
    <scope>NUCLEOTIDE SEQUENCE [LARGE SCALE GENOMIC DNA]</scope>
    <source>
        <strain evidence="3 4">AU3182</strain>
    </source>
</reference>
<dbReference type="Gene3D" id="2.60.120.620">
    <property type="entry name" value="q2cbj1_9rhob like domain"/>
    <property type="match status" value="1"/>
</dbReference>
<dbReference type="RefSeq" id="WP_066349232.1">
    <property type="nucleotide sequence ID" value="NZ_CBCSFJ010000023.1"/>
</dbReference>
<evidence type="ECO:0000256" key="2">
    <source>
        <dbReference type="SAM" id="MobiDB-lite"/>
    </source>
</evidence>
<dbReference type="EMBL" id="CP016170">
    <property type="protein sequence ID" value="ANN66900.1"/>
    <property type="molecule type" value="Genomic_DNA"/>
</dbReference>
<keyword evidence="3" id="KW-0560">Oxidoreductase</keyword>
<dbReference type="SUPFAM" id="SSF51197">
    <property type="entry name" value="Clavaminate synthase-like"/>
    <property type="match status" value="1"/>
</dbReference>
<accession>A0ABM6CS92</accession>
<dbReference type="PANTHER" id="PTHR20883:SF48">
    <property type="entry name" value="ECTOINE DIOXYGENASE"/>
    <property type="match status" value="1"/>
</dbReference>
<feature type="compositionally biased region" description="Low complexity" evidence="2">
    <location>
        <begin position="249"/>
        <end position="261"/>
    </location>
</feature>
<comment type="cofactor">
    <cofactor evidence="1">
        <name>Fe(2+)</name>
        <dbReference type="ChEBI" id="CHEBI:29033"/>
    </cofactor>
</comment>
<feature type="region of interest" description="Disordered" evidence="2">
    <location>
        <begin position="238"/>
        <end position="261"/>
    </location>
</feature>
<gene>
    <name evidence="3" type="ORF">BAU06_11915</name>
</gene>
<proteinExistence type="predicted"/>
<organism evidence="3 4">
    <name type="scientific">Bordetella bronchialis</name>
    <dbReference type="NCBI Taxonomy" id="463025"/>
    <lineage>
        <taxon>Bacteria</taxon>
        <taxon>Pseudomonadati</taxon>
        <taxon>Pseudomonadota</taxon>
        <taxon>Betaproteobacteria</taxon>
        <taxon>Burkholderiales</taxon>
        <taxon>Alcaligenaceae</taxon>
        <taxon>Bordetella</taxon>
    </lineage>
</organism>